<feature type="domain" description="Phosphatidylinositol N-acetylglucosaminyltransferase subunit H conserved" evidence="4">
    <location>
        <begin position="97"/>
        <end position="152"/>
    </location>
</feature>
<evidence type="ECO:0000256" key="3">
    <source>
        <dbReference type="SAM" id="Phobius"/>
    </source>
</evidence>
<dbReference type="UniPathway" id="UPA00196"/>
<dbReference type="PANTHER" id="PTHR15231:SF1">
    <property type="entry name" value="PHOSPHATIDYLINOSITOL N-ACETYLGLUCOSAMINYLTRANSFERASE SUBUNIT H"/>
    <property type="match status" value="1"/>
</dbReference>
<dbReference type="InterPro" id="IPR044215">
    <property type="entry name" value="PIG-H"/>
</dbReference>
<evidence type="ECO:0000256" key="1">
    <source>
        <dbReference type="ARBA" id="ARBA00004687"/>
    </source>
</evidence>
<dbReference type="OrthoDB" id="6256716at2759"/>
<dbReference type="Pfam" id="PF10181">
    <property type="entry name" value="PIG-H"/>
    <property type="match status" value="1"/>
</dbReference>
<comment type="caution">
    <text evidence="5">The sequence shown here is derived from an EMBL/GenBank/DDBJ whole genome shotgun (WGS) entry which is preliminary data.</text>
</comment>
<dbReference type="GO" id="GO:0000506">
    <property type="term" value="C:glycosylphosphatidylinositol-N-acetylglucosaminyltransferase (GPI-GnT) complex"/>
    <property type="evidence" value="ECO:0007669"/>
    <property type="project" value="InterPro"/>
</dbReference>
<dbReference type="InterPro" id="IPR019328">
    <property type="entry name" value="PIGH-H_dom"/>
</dbReference>
<evidence type="ECO:0000313" key="5">
    <source>
        <dbReference type="EMBL" id="KAG2218846.1"/>
    </source>
</evidence>
<evidence type="ECO:0000259" key="4">
    <source>
        <dbReference type="Pfam" id="PF10181"/>
    </source>
</evidence>
<keyword evidence="6" id="KW-1185">Reference proteome</keyword>
<feature type="transmembrane region" description="Helical" evidence="3">
    <location>
        <begin position="36"/>
        <end position="55"/>
    </location>
</feature>
<comment type="pathway">
    <text evidence="1">Glycolipid biosynthesis; glycosylphosphatidylinositol-anchor biosynthesis.</text>
</comment>
<keyword evidence="3" id="KW-0812">Transmembrane</keyword>
<reference evidence="5 6" key="1">
    <citation type="submission" date="2020-12" db="EMBL/GenBank/DDBJ databases">
        <title>Metabolic potential, ecology and presence of endohyphal bacteria is reflected in genomic diversity of Mucoromycotina.</title>
        <authorList>
            <person name="Muszewska A."/>
            <person name="Okrasinska A."/>
            <person name="Steczkiewicz K."/>
            <person name="Drgas O."/>
            <person name="Orlowska M."/>
            <person name="Perlinska-Lenart U."/>
            <person name="Aleksandrzak-Piekarczyk T."/>
            <person name="Szatraj K."/>
            <person name="Zielenkiewicz U."/>
            <person name="Pilsyk S."/>
            <person name="Malc E."/>
            <person name="Mieczkowski P."/>
            <person name="Kruszewska J.S."/>
            <person name="Biernat P."/>
            <person name="Pawlowska J."/>
        </authorList>
    </citation>
    <scope>NUCLEOTIDE SEQUENCE [LARGE SCALE GENOMIC DNA]</scope>
    <source>
        <strain evidence="5 6">CBS 142.35</strain>
    </source>
</reference>
<keyword evidence="3" id="KW-1133">Transmembrane helix</keyword>
<accession>A0A8H7RX93</accession>
<dbReference type="GO" id="GO:0006506">
    <property type="term" value="P:GPI anchor biosynthetic process"/>
    <property type="evidence" value="ECO:0007669"/>
    <property type="project" value="UniProtKB-UniPathway"/>
</dbReference>
<gene>
    <name evidence="5" type="ORF">INT45_011270</name>
</gene>
<dbReference type="AlphaFoldDB" id="A0A8H7RX93"/>
<name>A0A8H7RX93_9FUNG</name>
<sequence>MLIFDFEDTSYTIGNLTCRVLPGQAREYTCHANTPTISILDILYTMLTVIIYWLVPLPKISWIDYFYATKIPKNDYYYILCVILIWLWLKSHTVKEGIQVRTVYWGGKSVSKFIDQHKIDDIIINEGITMWQIKSYMAILVKNQDHMVVVFEHLLPRLRPVLLDVYWGTRAVIFPHQTQLLNDD</sequence>
<comment type="similarity">
    <text evidence="2">Belongs to the PIGH family.</text>
</comment>
<protein>
    <recommendedName>
        <fullName evidence="4">Phosphatidylinositol N-acetylglucosaminyltransferase subunit H conserved domain-containing protein</fullName>
    </recommendedName>
</protein>
<keyword evidence="3" id="KW-0472">Membrane</keyword>
<evidence type="ECO:0000313" key="6">
    <source>
        <dbReference type="Proteomes" id="UP000646827"/>
    </source>
</evidence>
<organism evidence="5 6">
    <name type="scientific">Circinella minor</name>
    <dbReference type="NCBI Taxonomy" id="1195481"/>
    <lineage>
        <taxon>Eukaryota</taxon>
        <taxon>Fungi</taxon>
        <taxon>Fungi incertae sedis</taxon>
        <taxon>Mucoromycota</taxon>
        <taxon>Mucoromycotina</taxon>
        <taxon>Mucoromycetes</taxon>
        <taxon>Mucorales</taxon>
        <taxon>Lichtheimiaceae</taxon>
        <taxon>Circinella</taxon>
    </lineage>
</organism>
<feature type="transmembrane region" description="Helical" evidence="3">
    <location>
        <begin position="75"/>
        <end position="91"/>
    </location>
</feature>
<dbReference type="Proteomes" id="UP000646827">
    <property type="component" value="Unassembled WGS sequence"/>
</dbReference>
<proteinExistence type="inferred from homology"/>
<dbReference type="EMBL" id="JAEPRB010000207">
    <property type="protein sequence ID" value="KAG2218846.1"/>
    <property type="molecule type" value="Genomic_DNA"/>
</dbReference>
<dbReference type="PANTHER" id="PTHR15231">
    <property type="entry name" value="PHOSPHATIDYLINOSITOL N-ACETYLGLUCOSAMINYLTRANSFERASE SUBUNIT H"/>
    <property type="match status" value="1"/>
</dbReference>
<evidence type="ECO:0000256" key="2">
    <source>
        <dbReference type="ARBA" id="ARBA00009610"/>
    </source>
</evidence>